<evidence type="ECO:0000259" key="5">
    <source>
        <dbReference type="PROSITE" id="PS50937"/>
    </source>
</evidence>
<dbReference type="InterPro" id="IPR000551">
    <property type="entry name" value="MerR-type_HTH_dom"/>
</dbReference>
<evidence type="ECO:0000313" key="7">
    <source>
        <dbReference type="Proteomes" id="UP000199662"/>
    </source>
</evidence>
<dbReference type="GO" id="GO:0003700">
    <property type="term" value="F:DNA-binding transcription factor activity"/>
    <property type="evidence" value="ECO:0007669"/>
    <property type="project" value="InterPro"/>
</dbReference>
<sequence>MYIKELAKNTGASIRSLRHYEEVGLLTAGRMPNGYRIYDETAIDTVKKIQLYLNVGLGTAQIKGIMDCPTLKHLDRPLCMEAYVLYQKKLAEVQKQIDLLQAVAYRLQEKLDEFEQKS</sequence>
<reference evidence="6 7" key="1">
    <citation type="submission" date="2016-10" db="EMBL/GenBank/DDBJ databases">
        <authorList>
            <person name="de Groot N.N."/>
        </authorList>
    </citation>
    <scope>NUCLEOTIDE SEQUENCE [LARGE SCALE GENOMIC DNA]</scope>
    <source>
        <strain evidence="6 7">DSM 2179</strain>
    </source>
</reference>
<evidence type="ECO:0000256" key="1">
    <source>
        <dbReference type="ARBA" id="ARBA00023015"/>
    </source>
</evidence>
<keyword evidence="4" id="KW-0175">Coiled coil</keyword>
<feature type="domain" description="HTH merR-type" evidence="5">
    <location>
        <begin position="1"/>
        <end position="68"/>
    </location>
</feature>
<dbReference type="Proteomes" id="UP000199662">
    <property type="component" value="Unassembled WGS sequence"/>
</dbReference>
<dbReference type="GO" id="GO:0003677">
    <property type="term" value="F:DNA binding"/>
    <property type="evidence" value="ECO:0007669"/>
    <property type="project" value="UniProtKB-KW"/>
</dbReference>
<keyword evidence="3" id="KW-0804">Transcription</keyword>
<dbReference type="PROSITE" id="PS50937">
    <property type="entry name" value="HTH_MERR_2"/>
    <property type="match status" value="1"/>
</dbReference>
<dbReference type="Gene3D" id="1.10.1660.10">
    <property type="match status" value="1"/>
</dbReference>
<dbReference type="InterPro" id="IPR047057">
    <property type="entry name" value="MerR_fam"/>
</dbReference>
<dbReference type="SMART" id="SM00422">
    <property type="entry name" value="HTH_MERR"/>
    <property type="match status" value="1"/>
</dbReference>
<dbReference type="RefSeq" id="WP_091833852.1">
    <property type="nucleotide sequence ID" value="NZ_FNZK01000018.1"/>
</dbReference>
<protein>
    <submittedName>
        <fullName evidence="6">DNA-binding transcriptional regulator, MerR family</fullName>
    </submittedName>
</protein>
<dbReference type="SUPFAM" id="SSF46955">
    <property type="entry name" value="Putative DNA-binding domain"/>
    <property type="match status" value="1"/>
</dbReference>
<keyword evidence="1" id="KW-0805">Transcription regulation</keyword>
<keyword evidence="2 6" id="KW-0238">DNA-binding</keyword>
<dbReference type="PANTHER" id="PTHR30204">
    <property type="entry name" value="REDOX-CYCLING DRUG-SENSING TRANSCRIPTIONAL ACTIVATOR SOXR"/>
    <property type="match status" value="1"/>
</dbReference>
<evidence type="ECO:0000256" key="2">
    <source>
        <dbReference type="ARBA" id="ARBA00023125"/>
    </source>
</evidence>
<evidence type="ECO:0000313" key="6">
    <source>
        <dbReference type="EMBL" id="SEJ81678.1"/>
    </source>
</evidence>
<dbReference type="PANTHER" id="PTHR30204:SF94">
    <property type="entry name" value="HEAVY METAL-DEPENDENT TRANSCRIPTIONAL REGULATOR HI_0293-RELATED"/>
    <property type="match status" value="1"/>
</dbReference>
<keyword evidence="7" id="KW-1185">Reference proteome</keyword>
<gene>
    <name evidence="6" type="ORF">SAMN05660742_11827</name>
</gene>
<name>A0A1H7BW87_9FIRM</name>
<feature type="coiled-coil region" evidence="4">
    <location>
        <begin position="83"/>
        <end position="117"/>
    </location>
</feature>
<organism evidence="6 7">
    <name type="scientific">Propionispira arboris</name>
    <dbReference type="NCBI Taxonomy" id="84035"/>
    <lineage>
        <taxon>Bacteria</taxon>
        <taxon>Bacillati</taxon>
        <taxon>Bacillota</taxon>
        <taxon>Negativicutes</taxon>
        <taxon>Selenomonadales</taxon>
        <taxon>Selenomonadaceae</taxon>
        <taxon>Propionispira</taxon>
    </lineage>
</organism>
<proteinExistence type="predicted"/>
<dbReference type="STRING" id="84035.SAMN05660742_11827"/>
<dbReference type="Pfam" id="PF13411">
    <property type="entry name" value="MerR_1"/>
    <property type="match status" value="1"/>
</dbReference>
<evidence type="ECO:0000256" key="3">
    <source>
        <dbReference type="ARBA" id="ARBA00023163"/>
    </source>
</evidence>
<dbReference type="EMBL" id="FNZK01000018">
    <property type="protein sequence ID" value="SEJ81678.1"/>
    <property type="molecule type" value="Genomic_DNA"/>
</dbReference>
<dbReference type="InterPro" id="IPR009061">
    <property type="entry name" value="DNA-bd_dom_put_sf"/>
</dbReference>
<evidence type="ECO:0000256" key="4">
    <source>
        <dbReference type="SAM" id="Coils"/>
    </source>
</evidence>
<dbReference type="AlphaFoldDB" id="A0A1H7BW87"/>
<dbReference type="PRINTS" id="PR00040">
    <property type="entry name" value="HTHMERR"/>
</dbReference>
<accession>A0A1H7BW87</accession>